<keyword evidence="2 5" id="KW-0812">Transmembrane</keyword>
<dbReference type="PATRIC" id="fig|1423815.3.peg.505"/>
<feature type="transmembrane region" description="Helical" evidence="5">
    <location>
        <begin position="315"/>
        <end position="337"/>
    </location>
</feature>
<comment type="caution">
    <text evidence="6">The sequence shown here is derived from an EMBL/GenBank/DDBJ whole genome shotgun (WGS) entry which is preliminary data.</text>
</comment>
<dbReference type="eggNOG" id="COG2244">
    <property type="taxonomic scope" value="Bacteria"/>
</dbReference>
<feature type="transmembrane region" description="Helical" evidence="5">
    <location>
        <begin position="434"/>
        <end position="456"/>
    </location>
</feature>
<dbReference type="RefSeq" id="WP_010624502.1">
    <property type="nucleotide sequence ID" value="NZ_AZFA01000013.1"/>
</dbReference>
<feature type="transmembrane region" description="Helical" evidence="5">
    <location>
        <begin position="281"/>
        <end position="303"/>
    </location>
</feature>
<dbReference type="InterPro" id="IPR052556">
    <property type="entry name" value="PolySynth_Transporter"/>
</dbReference>
<dbReference type="AlphaFoldDB" id="A0A0R1SC24"/>
<organism evidence="6 7">
    <name type="scientific">Companilactobacillus versmoldensis DSM 14857 = KCTC 3814</name>
    <dbReference type="NCBI Taxonomy" id="1423815"/>
    <lineage>
        <taxon>Bacteria</taxon>
        <taxon>Bacillati</taxon>
        <taxon>Bacillota</taxon>
        <taxon>Bacilli</taxon>
        <taxon>Lactobacillales</taxon>
        <taxon>Lactobacillaceae</taxon>
        <taxon>Companilactobacillus</taxon>
    </lineage>
</organism>
<accession>A0A0R1SC24</accession>
<feature type="transmembrane region" description="Helical" evidence="5">
    <location>
        <begin position="378"/>
        <end position="398"/>
    </location>
</feature>
<evidence type="ECO:0000256" key="4">
    <source>
        <dbReference type="ARBA" id="ARBA00023136"/>
    </source>
</evidence>
<dbReference type="EMBL" id="AZFA01000013">
    <property type="protein sequence ID" value="KRL66624.1"/>
    <property type="molecule type" value="Genomic_DNA"/>
</dbReference>
<dbReference type="PANTHER" id="PTHR43424:SF1">
    <property type="entry name" value="LOCUS PUTATIVE PROTEIN 1-RELATED"/>
    <property type="match status" value="1"/>
</dbReference>
<dbReference type="PANTHER" id="PTHR43424">
    <property type="entry name" value="LOCUS PUTATIVE PROTEIN 1-RELATED"/>
    <property type="match status" value="1"/>
</dbReference>
<feature type="transmembrane region" description="Helical" evidence="5">
    <location>
        <begin position="164"/>
        <end position="183"/>
    </location>
</feature>
<feature type="transmembrane region" description="Helical" evidence="5">
    <location>
        <begin position="137"/>
        <end position="158"/>
    </location>
</feature>
<sequence>MKVIKNYLYNAFFQVFILIIPLITIPYLARVLGPAGVGINSYTNSIVQYFVLFGSIGVNLYGNRQIAFVRDDPEELTKTFYEIFLMRMMTVILACTAYGIFLAFTNKYQIYFLAQFLTIVAVGFDISWFFMGMENFAVTVFRGLLVKVMTLICIFAFVRSYQDLTTYILILSLSILLGNLALFPSLRKYLRKPNFSKLRPLGHLWPSLLLFFPQIATQIYLVLNKSMLGAIISVESAGFFDQSDKMVKMVLAIVTATGTVMLPRVAHAFAKGNHNRTKDYLYGSFSFVTALAVPMAFGLAAITPKFVPLFFTDKFTSVIPVMMIEAIVIVLIAWTNVIGTQYLLPTKQISSFTTSVVLGAIVNLIANVPLIIKFGAKGAAVATVLSELAVTIYQLIIVHKQINYRRLFEGCMKYLLAGALMFGLVFYLDKLMANNWLAIIIEITTGVLFYALLLIVTKAKIISQVILLWKR</sequence>
<feature type="transmembrane region" description="Helical" evidence="5">
    <location>
        <begin position="7"/>
        <end position="29"/>
    </location>
</feature>
<dbReference type="STRING" id="1423815.FC27_GL000498"/>
<proteinExistence type="predicted"/>
<keyword evidence="3 5" id="KW-1133">Transmembrane helix</keyword>
<evidence type="ECO:0000313" key="6">
    <source>
        <dbReference type="EMBL" id="KRL66624.1"/>
    </source>
</evidence>
<protein>
    <submittedName>
        <fullName evidence="6">PST family polysaccharide transporter</fullName>
    </submittedName>
</protein>
<evidence type="ECO:0000256" key="5">
    <source>
        <dbReference type="SAM" id="Phobius"/>
    </source>
</evidence>
<evidence type="ECO:0000256" key="2">
    <source>
        <dbReference type="ARBA" id="ARBA00022692"/>
    </source>
</evidence>
<evidence type="ECO:0000256" key="3">
    <source>
        <dbReference type="ARBA" id="ARBA00022989"/>
    </source>
</evidence>
<gene>
    <name evidence="6" type="ORF">FC27_GL000498</name>
</gene>
<feature type="transmembrane region" description="Helical" evidence="5">
    <location>
        <begin position="110"/>
        <end position="130"/>
    </location>
</feature>
<keyword evidence="7" id="KW-1185">Reference proteome</keyword>
<dbReference type="GO" id="GO:0016020">
    <property type="term" value="C:membrane"/>
    <property type="evidence" value="ECO:0007669"/>
    <property type="project" value="UniProtKB-SubCell"/>
</dbReference>
<dbReference type="Pfam" id="PF01943">
    <property type="entry name" value="Polysacc_synt"/>
    <property type="match status" value="1"/>
</dbReference>
<feature type="transmembrane region" description="Helical" evidence="5">
    <location>
        <begin position="410"/>
        <end position="428"/>
    </location>
</feature>
<name>A0A0R1SC24_9LACO</name>
<feature type="transmembrane region" description="Helical" evidence="5">
    <location>
        <begin position="349"/>
        <end position="372"/>
    </location>
</feature>
<keyword evidence="4 5" id="KW-0472">Membrane</keyword>
<feature type="transmembrane region" description="Helical" evidence="5">
    <location>
        <begin position="249"/>
        <end position="269"/>
    </location>
</feature>
<dbReference type="InterPro" id="IPR002797">
    <property type="entry name" value="Polysacc_synth"/>
</dbReference>
<evidence type="ECO:0000313" key="7">
    <source>
        <dbReference type="Proteomes" id="UP000051647"/>
    </source>
</evidence>
<comment type="subcellular location">
    <subcellularLocation>
        <location evidence="1">Membrane</location>
        <topology evidence="1">Multi-pass membrane protein</topology>
    </subcellularLocation>
</comment>
<dbReference type="Proteomes" id="UP000051647">
    <property type="component" value="Unassembled WGS sequence"/>
</dbReference>
<feature type="transmembrane region" description="Helical" evidence="5">
    <location>
        <begin position="41"/>
        <end position="62"/>
    </location>
</feature>
<evidence type="ECO:0000256" key="1">
    <source>
        <dbReference type="ARBA" id="ARBA00004141"/>
    </source>
</evidence>
<reference evidence="6 7" key="1">
    <citation type="journal article" date="2015" name="Genome Announc.">
        <title>Expanding the biotechnology potential of lactobacilli through comparative genomics of 213 strains and associated genera.</title>
        <authorList>
            <person name="Sun Z."/>
            <person name="Harris H.M."/>
            <person name="McCann A."/>
            <person name="Guo C."/>
            <person name="Argimon S."/>
            <person name="Zhang W."/>
            <person name="Yang X."/>
            <person name="Jeffery I.B."/>
            <person name="Cooney J.C."/>
            <person name="Kagawa T.F."/>
            <person name="Liu W."/>
            <person name="Song Y."/>
            <person name="Salvetti E."/>
            <person name="Wrobel A."/>
            <person name="Rasinkangas P."/>
            <person name="Parkhill J."/>
            <person name="Rea M.C."/>
            <person name="O'Sullivan O."/>
            <person name="Ritari J."/>
            <person name="Douillard F.P."/>
            <person name="Paul Ross R."/>
            <person name="Yang R."/>
            <person name="Briner A.E."/>
            <person name="Felis G.E."/>
            <person name="de Vos W.M."/>
            <person name="Barrangou R."/>
            <person name="Klaenhammer T.R."/>
            <person name="Caufield P.W."/>
            <person name="Cui Y."/>
            <person name="Zhang H."/>
            <person name="O'Toole P.W."/>
        </authorList>
    </citation>
    <scope>NUCLEOTIDE SEQUENCE [LARGE SCALE GENOMIC DNA]</scope>
    <source>
        <strain evidence="6 7">DSM 14857</strain>
    </source>
</reference>
<feature type="transmembrane region" description="Helical" evidence="5">
    <location>
        <begin position="83"/>
        <end position="104"/>
    </location>
</feature>
<feature type="transmembrane region" description="Helical" evidence="5">
    <location>
        <begin position="204"/>
        <end position="223"/>
    </location>
</feature>
<dbReference type="OrthoDB" id="9815702at2"/>